<dbReference type="GO" id="GO:0016740">
    <property type="term" value="F:transferase activity"/>
    <property type="evidence" value="ECO:0007669"/>
    <property type="project" value="UniProtKB-KW"/>
</dbReference>
<dbReference type="AlphaFoldDB" id="A0A5R9A6D2"/>
<evidence type="ECO:0000313" key="1">
    <source>
        <dbReference type="EMBL" id="TLP74241.1"/>
    </source>
</evidence>
<sequence length="278" mass="30911">MLCTLIVSQMLPDAVTIKGGMGVKLRMGERGTRATADLDVSTRQRGKTFEEAFRASLAQGWGSVPAAKGVLRKNPDAPDRVAFTGVLKSERLHDLGLARPQYVVHPYRVTLSFLGRKWAALDVEVSDPEIEPHAYTRRVVDGELVELGEHFNFGDLQAVELIDLESQLAQKIHAVTDPAYARAHDLVDLQLLWDAGPDLIHLRGSCVRTFDFRSGQDWPPLPLRAMDEWERAYQVARKETEVDGRSPVLTGIESARAWLEQVIIAIDAAPREAERGRG</sequence>
<dbReference type="InterPro" id="IPR014942">
    <property type="entry name" value="AbiEii"/>
</dbReference>
<dbReference type="EMBL" id="VAWA01000012">
    <property type="protein sequence ID" value="TLP74241.1"/>
    <property type="molecule type" value="Genomic_DNA"/>
</dbReference>
<name>A0A5R9A6D2_9MICC</name>
<keyword evidence="1" id="KW-0808">Transferase</keyword>
<organism evidence="1 2">
    <name type="scientific">Nesterenkonia sphaerica</name>
    <dbReference type="NCBI Taxonomy" id="1804988"/>
    <lineage>
        <taxon>Bacteria</taxon>
        <taxon>Bacillati</taxon>
        <taxon>Actinomycetota</taxon>
        <taxon>Actinomycetes</taxon>
        <taxon>Micrococcales</taxon>
        <taxon>Micrococcaceae</taxon>
        <taxon>Nesterenkonia</taxon>
    </lineage>
</organism>
<keyword evidence="2" id="KW-1185">Reference proteome</keyword>
<protein>
    <submittedName>
        <fullName evidence="1">Nucleotidyl transferase AbiEii/AbiGii toxin family protein</fullName>
    </submittedName>
</protein>
<gene>
    <name evidence="1" type="ORF">FEF27_09725</name>
</gene>
<dbReference type="Pfam" id="PF08843">
    <property type="entry name" value="AbiEii"/>
    <property type="match status" value="1"/>
</dbReference>
<dbReference type="OrthoDB" id="3199565at2"/>
<dbReference type="Proteomes" id="UP000306544">
    <property type="component" value="Unassembled WGS sequence"/>
</dbReference>
<comment type="caution">
    <text evidence="1">The sequence shown here is derived from an EMBL/GenBank/DDBJ whole genome shotgun (WGS) entry which is preliminary data.</text>
</comment>
<evidence type="ECO:0000313" key="2">
    <source>
        <dbReference type="Proteomes" id="UP000306544"/>
    </source>
</evidence>
<accession>A0A5R9A6D2</accession>
<reference evidence="1 2" key="1">
    <citation type="submission" date="2019-05" db="EMBL/GenBank/DDBJ databases">
        <title>Nesterenkonia sp. GY239, isolated from the Southern Atlantic Ocean.</title>
        <authorList>
            <person name="Zhang G."/>
        </authorList>
    </citation>
    <scope>NUCLEOTIDE SEQUENCE [LARGE SCALE GENOMIC DNA]</scope>
    <source>
        <strain evidence="1 2">GY239</strain>
    </source>
</reference>
<proteinExistence type="predicted"/>